<evidence type="ECO:0000313" key="2">
    <source>
        <dbReference type="EMBL" id="PZG32033.1"/>
    </source>
</evidence>
<dbReference type="SUPFAM" id="SSF51658">
    <property type="entry name" value="Xylose isomerase-like"/>
    <property type="match status" value="1"/>
</dbReference>
<dbReference type="InterPro" id="IPR050312">
    <property type="entry name" value="IolE/XylAMocC-like"/>
</dbReference>
<evidence type="ECO:0000313" key="3">
    <source>
        <dbReference type="Proteomes" id="UP000248544"/>
    </source>
</evidence>
<dbReference type="Pfam" id="PF01261">
    <property type="entry name" value="AP_endonuc_2"/>
    <property type="match status" value="1"/>
</dbReference>
<evidence type="ECO:0000259" key="1">
    <source>
        <dbReference type="Pfam" id="PF01261"/>
    </source>
</evidence>
<reference evidence="2 3" key="1">
    <citation type="submission" date="2018-01" db="EMBL/GenBank/DDBJ databases">
        <title>Draft genome sequence of Sphaerisporangium sp. 7K107.</title>
        <authorList>
            <person name="Sahin N."/>
            <person name="Saygin H."/>
            <person name="Ay H."/>
        </authorList>
    </citation>
    <scope>NUCLEOTIDE SEQUENCE [LARGE SCALE GENOMIC DNA]</scope>
    <source>
        <strain evidence="2 3">7K107</strain>
    </source>
</reference>
<sequence>MKTAGAPIAWGVSAMPGWGYQLDRARVLAEMRDLGFTATELGPPGFLPPSPARRAALLAEYGLRGIGGFTPLVLHDPAFDPVPDVRATLRGYRDGDVEIAIFAAVANGTDYDLRPVLDSTGWKTLLSNLGKIVAEGGRFGRRVVLHPHAGTAVASADEVSRVLDESDIPLCLDTGHLLLGGTDPAALVHAAPGRIAQVHLKDVDAEFSAQFRAGNLTYTEAVHAGLFRPLGQGELDTAAVVAALSGSGYDGWHVVAPDTALSREPSPGEGPVTAVRASLERLAGLT</sequence>
<dbReference type="AlphaFoldDB" id="A0A2W2F989"/>
<name>A0A2W2F989_9ACTN</name>
<dbReference type="PANTHER" id="PTHR12110:SF41">
    <property type="entry name" value="INOSOSE DEHYDRATASE"/>
    <property type="match status" value="1"/>
</dbReference>
<dbReference type="EMBL" id="POUA01000315">
    <property type="protein sequence ID" value="PZG32033.1"/>
    <property type="molecule type" value="Genomic_DNA"/>
</dbReference>
<dbReference type="InterPro" id="IPR036237">
    <property type="entry name" value="Xyl_isomerase-like_sf"/>
</dbReference>
<proteinExistence type="predicted"/>
<protein>
    <submittedName>
        <fullName evidence="2">Inosose dehydratase</fullName>
    </submittedName>
</protein>
<comment type="caution">
    <text evidence="2">The sequence shown here is derived from an EMBL/GenBank/DDBJ whole genome shotgun (WGS) entry which is preliminary data.</text>
</comment>
<organism evidence="2 3">
    <name type="scientific">Spongiactinospora gelatinilytica</name>
    <dbReference type="NCBI Taxonomy" id="2666298"/>
    <lineage>
        <taxon>Bacteria</taxon>
        <taxon>Bacillati</taxon>
        <taxon>Actinomycetota</taxon>
        <taxon>Actinomycetes</taxon>
        <taxon>Streptosporangiales</taxon>
        <taxon>Streptosporangiaceae</taxon>
        <taxon>Spongiactinospora</taxon>
    </lineage>
</organism>
<dbReference type="Gene3D" id="3.20.20.150">
    <property type="entry name" value="Divalent-metal-dependent TIM barrel enzymes"/>
    <property type="match status" value="1"/>
</dbReference>
<dbReference type="RefSeq" id="WP_111170700.1">
    <property type="nucleotide sequence ID" value="NZ_POUA01000315.1"/>
</dbReference>
<gene>
    <name evidence="2" type="ORF">C1I98_29645</name>
</gene>
<dbReference type="PANTHER" id="PTHR12110">
    <property type="entry name" value="HYDROXYPYRUVATE ISOMERASE"/>
    <property type="match status" value="1"/>
</dbReference>
<dbReference type="InterPro" id="IPR013022">
    <property type="entry name" value="Xyl_isomerase-like_TIM-brl"/>
</dbReference>
<accession>A0A2W2F989</accession>
<dbReference type="Proteomes" id="UP000248544">
    <property type="component" value="Unassembled WGS sequence"/>
</dbReference>
<keyword evidence="3" id="KW-1185">Reference proteome</keyword>
<feature type="domain" description="Xylose isomerase-like TIM barrel" evidence="1">
    <location>
        <begin position="29"/>
        <end position="255"/>
    </location>
</feature>